<dbReference type="Proteomes" id="UP000274822">
    <property type="component" value="Unassembled WGS sequence"/>
</dbReference>
<protein>
    <submittedName>
        <fullName evidence="3">Ankyrin repeat-containing domain protein</fullName>
    </submittedName>
</protein>
<sequence>MNPYRRKAPTDPTSDNTNRQYYVAIAIPPLTFYEDGRDGILCKWLEEQGFSPEKTISDYLTHSSSTDTTRYSPLYIAAHKNATHIIIILIHELNADIDAIGYGAVSALYVAANHGCYDAVRLLCRYGTSTATQNFTLKSPLQIAACNGHHKVVSFLCTSATRRNRRNALYYACEGGHVDTVHALLEFGGINVNARTWMGGRSALHICVYHGHLQL</sequence>
<evidence type="ECO:0000313" key="3">
    <source>
        <dbReference type="EMBL" id="RUS12585.1"/>
    </source>
</evidence>
<evidence type="ECO:0000256" key="2">
    <source>
        <dbReference type="ARBA" id="ARBA00023043"/>
    </source>
</evidence>
<dbReference type="SMART" id="SM00248">
    <property type="entry name" value="ANK"/>
    <property type="match status" value="4"/>
</dbReference>
<accession>A0A433P529</accession>
<evidence type="ECO:0000256" key="1">
    <source>
        <dbReference type="ARBA" id="ARBA00022737"/>
    </source>
</evidence>
<keyword evidence="1" id="KW-0677">Repeat</keyword>
<dbReference type="InterPro" id="IPR036770">
    <property type="entry name" value="Ankyrin_rpt-contain_sf"/>
</dbReference>
<dbReference type="PANTHER" id="PTHR24173:SF74">
    <property type="entry name" value="ANKYRIN REPEAT DOMAIN-CONTAINING PROTEIN 16"/>
    <property type="match status" value="1"/>
</dbReference>
<dbReference type="PANTHER" id="PTHR24173">
    <property type="entry name" value="ANKYRIN REPEAT CONTAINING"/>
    <property type="match status" value="1"/>
</dbReference>
<dbReference type="AlphaFoldDB" id="A0A433P529"/>
<dbReference type="InterPro" id="IPR002110">
    <property type="entry name" value="Ankyrin_rpt"/>
</dbReference>
<feature type="non-terminal residue" evidence="3">
    <location>
        <position position="215"/>
    </location>
</feature>
<dbReference type="SUPFAM" id="SSF48403">
    <property type="entry name" value="Ankyrin repeat"/>
    <property type="match status" value="1"/>
</dbReference>
<proteinExistence type="predicted"/>
<comment type="caution">
    <text evidence="3">The sequence shown here is derived from an EMBL/GenBank/DDBJ whole genome shotgun (WGS) entry which is preliminary data.</text>
</comment>
<reference evidence="3 4" key="1">
    <citation type="journal article" date="2018" name="New Phytol.">
        <title>Phylogenomics of Endogonaceae and evolution of mycorrhizas within Mucoromycota.</title>
        <authorList>
            <person name="Chang Y."/>
            <person name="Desiro A."/>
            <person name="Na H."/>
            <person name="Sandor L."/>
            <person name="Lipzen A."/>
            <person name="Clum A."/>
            <person name="Barry K."/>
            <person name="Grigoriev I.V."/>
            <person name="Martin F.M."/>
            <person name="Stajich J.E."/>
            <person name="Smith M.E."/>
            <person name="Bonito G."/>
            <person name="Spatafora J.W."/>
        </authorList>
    </citation>
    <scope>NUCLEOTIDE SEQUENCE [LARGE SCALE GENOMIC DNA]</scope>
    <source>
        <strain evidence="3 4">AD002</strain>
    </source>
</reference>
<gene>
    <name evidence="3" type="ORF">BC938DRAFT_478702</name>
</gene>
<dbReference type="Pfam" id="PF12796">
    <property type="entry name" value="Ank_2"/>
    <property type="match status" value="2"/>
</dbReference>
<dbReference type="EMBL" id="RBNJ01034026">
    <property type="protein sequence ID" value="RUS12585.1"/>
    <property type="molecule type" value="Genomic_DNA"/>
</dbReference>
<keyword evidence="4" id="KW-1185">Reference proteome</keyword>
<dbReference type="Gene3D" id="1.25.40.20">
    <property type="entry name" value="Ankyrin repeat-containing domain"/>
    <property type="match status" value="2"/>
</dbReference>
<keyword evidence="2" id="KW-0040">ANK repeat</keyword>
<evidence type="ECO:0000313" key="4">
    <source>
        <dbReference type="Proteomes" id="UP000274822"/>
    </source>
</evidence>
<name>A0A433P529_9FUNG</name>
<organism evidence="3 4">
    <name type="scientific">Jimgerdemannia flammicorona</name>
    <dbReference type="NCBI Taxonomy" id="994334"/>
    <lineage>
        <taxon>Eukaryota</taxon>
        <taxon>Fungi</taxon>
        <taxon>Fungi incertae sedis</taxon>
        <taxon>Mucoromycota</taxon>
        <taxon>Mucoromycotina</taxon>
        <taxon>Endogonomycetes</taxon>
        <taxon>Endogonales</taxon>
        <taxon>Endogonaceae</taxon>
        <taxon>Jimgerdemannia</taxon>
    </lineage>
</organism>